<dbReference type="PATRIC" id="fig|1590.306.peg.3092"/>
<reference evidence="1 2" key="1">
    <citation type="submission" date="2016-08" db="EMBL/GenBank/DDBJ databases">
        <title>Genome sequencing of Lactobacillus plantarum JSA22, isolated from fermented soybean paste.</title>
        <authorList>
            <person name="Choi H.S."/>
        </authorList>
    </citation>
    <scope>NUCLEOTIDE SEQUENCE [LARGE SCALE GENOMIC DNA]</scope>
    <source>
        <strain evidence="1 2">JSA22</strain>
    </source>
</reference>
<dbReference type="Proteomes" id="UP000094892">
    <property type="component" value="Unassembled WGS sequence"/>
</dbReference>
<name>A0A1E3KW43_LACPN</name>
<proteinExistence type="predicted"/>
<evidence type="ECO:0000313" key="1">
    <source>
        <dbReference type="EMBL" id="ODO63042.1"/>
    </source>
</evidence>
<gene>
    <name evidence="1" type="ORF">LPJSA22_03064</name>
</gene>
<comment type="caution">
    <text evidence="1">The sequence shown here is derived from an EMBL/GenBank/DDBJ whole genome shotgun (WGS) entry which is preliminary data.</text>
</comment>
<evidence type="ECO:0000313" key="2">
    <source>
        <dbReference type="Proteomes" id="UP000094892"/>
    </source>
</evidence>
<protein>
    <submittedName>
        <fullName evidence="1">Uncharacterized protein</fullName>
    </submittedName>
</protein>
<dbReference type="AlphaFoldDB" id="A0A1E3KW43"/>
<sequence length="193" mass="22587">MINKLTQSSLFKKEIQRFHNNVHFNLMVKFSFSFFLSNILFFALIYFRTDGRGYGKEHPVIFLTDPMLSVWHSILVLLVLGISLLSLAISFAPEEKFKIDLKRLFQYILFWIMTLSIIEILVTPKLLSSGNNFGLTYIVLILQSYVLVSVIVLCVKHIWKWMLDDKNRIIDSRLKIIQTIILTIIGWFVVNKI</sequence>
<dbReference type="EMBL" id="MCOL01000001">
    <property type="protein sequence ID" value="ODO63042.1"/>
    <property type="molecule type" value="Genomic_DNA"/>
</dbReference>
<organism evidence="1 2">
    <name type="scientific">Lactiplantibacillus plantarum</name>
    <name type="common">Lactobacillus plantarum</name>
    <dbReference type="NCBI Taxonomy" id="1590"/>
    <lineage>
        <taxon>Bacteria</taxon>
        <taxon>Bacillati</taxon>
        <taxon>Bacillota</taxon>
        <taxon>Bacilli</taxon>
        <taxon>Lactobacillales</taxon>
        <taxon>Lactobacillaceae</taxon>
        <taxon>Lactiplantibacillus</taxon>
    </lineage>
</organism>
<accession>A0A1E3KW43</accession>